<evidence type="ECO:0000256" key="9">
    <source>
        <dbReference type="ARBA" id="ARBA00023157"/>
    </source>
</evidence>
<evidence type="ECO:0000259" key="14">
    <source>
        <dbReference type="PROSITE" id="PS50041"/>
    </source>
</evidence>
<dbReference type="SUPFAM" id="SSF56436">
    <property type="entry name" value="C-type lectin-like"/>
    <property type="match status" value="8"/>
</dbReference>
<feature type="disulfide bond" evidence="12">
    <location>
        <begin position="436"/>
        <end position="462"/>
    </location>
</feature>
<keyword evidence="11" id="KW-0325">Glycoprotein</keyword>
<evidence type="ECO:0000256" key="4">
    <source>
        <dbReference type="ARBA" id="ARBA00022729"/>
    </source>
</evidence>
<evidence type="ECO:0000256" key="13">
    <source>
        <dbReference type="SAM" id="Phobius"/>
    </source>
</evidence>
<comment type="caution">
    <text evidence="16">The sequence shown here is derived from an EMBL/GenBank/DDBJ whole genome shotgun (WGS) entry which is preliminary data.</text>
</comment>
<comment type="subcellular location">
    <subcellularLocation>
        <location evidence="1">Membrane</location>
        <topology evidence="1">Single-pass membrane protein</topology>
    </subcellularLocation>
</comment>
<gene>
    <name evidence="16" type="ORF">APTSU1_000121200</name>
</gene>
<dbReference type="Gene3D" id="3.10.100.10">
    <property type="entry name" value="Mannose-Binding Protein A, subunit A"/>
    <property type="match status" value="8"/>
</dbReference>
<dbReference type="InterPro" id="IPR013806">
    <property type="entry name" value="Kringle-like"/>
</dbReference>
<evidence type="ECO:0000256" key="2">
    <source>
        <dbReference type="ARBA" id="ARBA00022583"/>
    </source>
</evidence>
<evidence type="ECO:0000313" key="17">
    <source>
        <dbReference type="Proteomes" id="UP001623349"/>
    </source>
</evidence>
<dbReference type="InterPro" id="IPR000562">
    <property type="entry name" value="FN_type2_dom"/>
</dbReference>
<dbReference type="InterPro" id="IPR035992">
    <property type="entry name" value="Ricin_B-like_lectins"/>
</dbReference>
<dbReference type="PROSITE" id="PS50041">
    <property type="entry name" value="C_TYPE_LECTIN_2"/>
    <property type="match status" value="8"/>
</dbReference>
<dbReference type="InterPro" id="IPR001304">
    <property type="entry name" value="C-type_lectin-like"/>
</dbReference>
<keyword evidence="10 16" id="KW-0675">Receptor</keyword>
<feature type="domain" description="C-type lectin" evidence="14">
    <location>
        <begin position="493"/>
        <end position="609"/>
    </location>
</feature>
<evidence type="ECO:0000256" key="5">
    <source>
        <dbReference type="ARBA" id="ARBA00022734"/>
    </source>
</evidence>
<dbReference type="InterPro" id="IPR016186">
    <property type="entry name" value="C-type_lectin-like/link_sf"/>
</dbReference>
<proteinExistence type="predicted"/>
<protein>
    <submittedName>
        <fullName evidence="16">Macrophage mannose receptor 1</fullName>
    </submittedName>
</protein>
<evidence type="ECO:0000313" key="16">
    <source>
        <dbReference type="EMBL" id="GAB1285982.1"/>
    </source>
</evidence>
<keyword evidence="3 13" id="KW-0812">Transmembrane</keyword>
<feature type="domain" description="C-type lectin" evidence="14">
    <location>
        <begin position="779"/>
        <end position="894"/>
    </location>
</feature>
<evidence type="ECO:0000256" key="8">
    <source>
        <dbReference type="ARBA" id="ARBA00023136"/>
    </source>
</evidence>
<feature type="domain" description="C-type lectin" evidence="14">
    <location>
        <begin position="1075"/>
        <end position="1172"/>
    </location>
</feature>
<evidence type="ECO:0000256" key="12">
    <source>
        <dbReference type="PROSITE-ProRule" id="PRU00479"/>
    </source>
</evidence>
<reference evidence="16 17" key="1">
    <citation type="submission" date="2024-08" db="EMBL/GenBank/DDBJ databases">
        <title>The draft genome of Apodemus speciosus.</title>
        <authorList>
            <person name="Nabeshima K."/>
            <person name="Suzuki S."/>
            <person name="Onuma M."/>
        </authorList>
    </citation>
    <scope>NUCLEOTIDE SEQUENCE [LARGE SCALE GENOMIC DNA]</scope>
    <source>
        <strain evidence="16">IB14-021</strain>
    </source>
</reference>
<feature type="transmembrane region" description="Helical" evidence="13">
    <location>
        <begin position="267"/>
        <end position="288"/>
    </location>
</feature>
<keyword evidence="5" id="KW-0430">Lectin</keyword>
<name>A0ABQ0EGK6_APOSI</name>
<dbReference type="CDD" id="cd00062">
    <property type="entry name" value="FN2"/>
    <property type="match status" value="1"/>
</dbReference>
<dbReference type="PROSITE" id="PS51092">
    <property type="entry name" value="FN2_2"/>
    <property type="match status" value="1"/>
</dbReference>
<evidence type="ECO:0000256" key="11">
    <source>
        <dbReference type="ARBA" id="ARBA00023180"/>
    </source>
</evidence>
<dbReference type="SMART" id="SM00059">
    <property type="entry name" value="FN2"/>
    <property type="match status" value="1"/>
</dbReference>
<evidence type="ECO:0000256" key="3">
    <source>
        <dbReference type="ARBA" id="ARBA00022692"/>
    </source>
</evidence>
<dbReference type="CDD" id="cd23407">
    <property type="entry name" value="beta-trefoil_Ricin_MRC1"/>
    <property type="match status" value="1"/>
</dbReference>
<dbReference type="InterPro" id="IPR036943">
    <property type="entry name" value="FN_type2_sf"/>
</dbReference>
<keyword evidence="9 12" id="KW-1015">Disulfide bond</keyword>
<keyword evidence="17" id="KW-1185">Reference proteome</keyword>
<feature type="domain" description="C-type lectin" evidence="14">
    <location>
        <begin position="1221"/>
        <end position="1349"/>
    </location>
</feature>
<accession>A0ABQ0EGK6</accession>
<dbReference type="Gene3D" id="2.10.10.10">
    <property type="entry name" value="Fibronectin, type II, collagen-binding"/>
    <property type="match status" value="1"/>
</dbReference>
<feature type="transmembrane region" description="Helical" evidence="13">
    <location>
        <begin position="12"/>
        <end position="32"/>
    </location>
</feature>
<dbReference type="CDD" id="cd00037">
    <property type="entry name" value="CLECT"/>
    <property type="match status" value="8"/>
</dbReference>
<organism evidence="16 17">
    <name type="scientific">Apodemus speciosus</name>
    <name type="common">Large Japanese field mouse</name>
    <dbReference type="NCBI Taxonomy" id="105296"/>
    <lineage>
        <taxon>Eukaryota</taxon>
        <taxon>Metazoa</taxon>
        <taxon>Chordata</taxon>
        <taxon>Craniata</taxon>
        <taxon>Vertebrata</taxon>
        <taxon>Euteleostomi</taxon>
        <taxon>Mammalia</taxon>
        <taxon>Eutheria</taxon>
        <taxon>Euarchontoglires</taxon>
        <taxon>Glires</taxon>
        <taxon>Rodentia</taxon>
        <taxon>Myomorpha</taxon>
        <taxon>Muroidea</taxon>
        <taxon>Muridae</taxon>
        <taxon>Murinae</taxon>
        <taxon>Apodemus</taxon>
    </lineage>
</organism>
<feature type="domain" description="Fibronectin type-II" evidence="15">
    <location>
        <begin position="431"/>
        <end position="479"/>
    </location>
</feature>
<dbReference type="InterPro" id="IPR050111">
    <property type="entry name" value="C-type_lectin/snaclec_domain"/>
</dbReference>
<dbReference type="PRINTS" id="PR00013">
    <property type="entry name" value="FNTYPEII"/>
</dbReference>
<feature type="disulfide bond" evidence="12">
    <location>
        <begin position="450"/>
        <end position="477"/>
    </location>
</feature>
<dbReference type="InterPro" id="IPR018378">
    <property type="entry name" value="C-type_lectin_CS"/>
</dbReference>
<dbReference type="InterPro" id="IPR000772">
    <property type="entry name" value="Ricin_B_lectin"/>
</dbReference>
<keyword evidence="7 13" id="KW-1133">Transmembrane helix</keyword>
<evidence type="ECO:0000256" key="6">
    <source>
        <dbReference type="ARBA" id="ARBA00022737"/>
    </source>
</evidence>
<feature type="transmembrane region" description="Helical" evidence="13">
    <location>
        <begin position="87"/>
        <end position="107"/>
    </location>
</feature>
<evidence type="ECO:0000256" key="1">
    <source>
        <dbReference type="ARBA" id="ARBA00004167"/>
    </source>
</evidence>
<dbReference type="PANTHER" id="PTHR22803">
    <property type="entry name" value="MANNOSE, PHOSPHOLIPASE, LECTIN RECEPTOR RELATED"/>
    <property type="match status" value="1"/>
</dbReference>
<dbReference type="SUPFAM" id="SSF50370">
    <property type="entry name" value="Ricin B-like lectins"/>
    <property type="match status" value="1"/>
</dbReference>
<dbReference type="PROSITE" id="PS00615">
    <property type="entry name" value="C_TYPE_LECTIN_1"/>
    <property type="match status" value="5"/>
</dbReference>
<dbReference type="InterPro" id="IPR016187">
    <property type="entry name" value="CTDL_fold"/>
</dbReference>
<dbReference type="PROSITE" id="PS00023">
    <property type="entry name" value="FN2_1"/>
    <property type="match status" value="1"/>
</dbReference>
<dbReference type="SMART" id="SM00458">
    <property type="entry name" value="RICIN"/>
    <property type="match status" value="1"/>
</dbReference>
<dbReference type="Pfam" id="PF00040">
    <property type="entry name" value="fn2"/>
    <property type="match status" value="1"/>
</dbReference>
<feature type="domain" description="C-type lectin" evidence="14">
    <location>
        <begin position="923"/>
        <end position="1046"/>
    </location>
</feature>
<dbReference type="Gene3D" id="2.80.10.50">
    <property type="match status" value="1"/>
</dbReference>
<feature type="transmembrane region" description="Helical" evidence="13">
    <location>
        <begin position="1703"/>
        <end position="1725"/>
    </location>
</feature>
<dbReference type="EMBL" id="BAAFST010000002">
    <property type="protein sequence ID" value="GAB1285982.1"/>
    <property type="molecule type" value="Genomic_DNA"/>
</dbReference>
<dbReference type="PROSITE" id="PS50231">
    <property type="entry name" value="RICIN_B_LECTIN"/>
    <property type="match status" value="1"/>
</dbReference>
<dbReference type="SMART" id="SM00034">
    <property type="entry name" value="CLECT"/>
    <property type="match status" value="8"/>
</dbReference>
<evidence type="ECO:0000256" key="7">
    <source>
        <dbReference type="ARBA" id="ARBA00022989"/>
    </source>
</evidence>
<dbReference type="SUPFAM" id="SSF57440">
    <property type="entry name" value="Kringle-like"/>
    <property type="match status" value="1"/>
</dbReference>
<keyword evidence="4" id="KW-0732">Signal</keyword>
<keyword evidence="8 13" id="KW-0472">Membrane</keyword>
<keyword evidence="6" id="KW-0677">Repeat</keyword>
<dbReference type="Pfam" id="PF24562">
    <property type="entry name" value="CysR_MRC2_N"/>
    <property type="match status" value="1"/>
</dbReference>
<sequence length="1771" mass="199760">MASGKIIKLVVFELLEFAAFSIPTIVIMEQFATANQRTKSERTHYWLIVSCSIAYVAVVSLFIWVPVKVVLYKKRHLYKKIIGWRPVLVMCVVLTTLPSFSFSIAVTEVQKNINGSADSLPDSLPDLPVSLVLLSLIVVDIIEKLRIYPLRGSQMSYEDNDVCITSLQQIKTVTEQVVQSDGNPASAQAAKPTAMMSQSRNQSRNHAAVLVGPLEPSFQSGILRTMSQRDVRAELFLRSFLMWSDTMEMLRVAGHQKVYKSVEDTLWAMRLPLLLAFISVIPVAVQLLDSRQFLIYNEDHKRCVDALSASSVQTATCNPEAESQKFRWVSESRIMSVAFKLCLGVPSKTDWASVTLYACDSKSELQKWECKNDTLFGIKGTELYFNYGNRQEKNIKLYKGSGLWSRWKVYGTTDDLCSRGYEAMYSLLGNANGAVCAFPFKFENKWYADCTTTGRSDGWLWCGTTTDYDKDKLFGFCPLQFEGSERLWNKDPLTGILYQINSKSALTWHQARASCKQQNADLLSVTEIHEQMYLTGLTSSLSSGLWIGLNSLSVSTGWQWAGGSPFRYLNWLPGSPSSEPGKSCVSLNPGKNAKWENLECVQKLGYICKKGNNTLNPFIIPSESDIPTGCPNQWWPYAGHCYRIHREEKKIQKHALQACRKEGGDLASIHSIEEFDFIFSQLGYESTDELWIGLNDIKIQMYFEWSDGTPVTFTKWLPGEPSHENNRQEDCVVMKGKDGYWADRACEQPLGYICKTVSQTHAAVPEGAEKGCRKGWKRHGFYCYFIGSTLSTFAEANQTCTNEKAYLTTVEDRYEQAFLTSLVGLRPEKYFWTGLSDVQNKGTFRWTVDEQVQFTHWNADMPGRKAGCVAMKTGVAGGLWDVLSCEEKAKFVCKHWAEGVTRPPEPTTTPEPKCPEDWGTTSKTSMCFKLYAKGKHEKKTWFESRDFCKAIGGELASIKSKDEQQVIWRLITGSGSYHELFWLGLTYGSPSEGFTWSDGSPVSYENWAFGEPNNYQNVEYCGELKGDPGMSWNDINCEHLNNWICQIQKGKTLLPEPTPAPQDNPPVTADGWVIYKDYQYYFSKEKETMDNARAFCKKNFGDLVTIKSESEKKFLWKYINKNGGQSPYFIGMLISFDRKFIWMDGSKVDFVAWATGEPNFANDDENCVTMYTNSADSGMTSTVVFLITSSASGLTSSNINATVMPTTPPTPGGCKEGWHLYNNKCFKIFGFANEEKKSWQEARDVCRGQKGNLVSIENAKEQAFITYHMRDSTFNAWIGLNDINSEHTFLWTGGRGVHYTKWGKGYPGGRRSSLSYEDADCVVVIGGNSREAGSWMDDTCESKQGYICQTQPDSSLPISPTTTPKDGFVTYGKSSYSLMKLKLPWHEAEKYCTDHTSLLASILDPYSNAFAWMKMHPLNEPIWIALNSNLTDNEYTWTDKWRVRYTNWGPDEPKLKSACAYMDVDGYWKTSYCNESFYFLCKKSDVKSLLPNRHNCLESVQSRNRQRGFLSMAIATILNLLLQGAGDKLPWNAFEWCASLASIETAAESSFLSYRVEPLKSKTSFWIGMFRNVEGKWLWLNDNPVSFVNWKAGDPAGERNDCVVLSSSSGFWSNIHCTSYKGFICKMPKIIDPVTTHSSITTKVAATCVLVPEGTRETIRSPRARATHNYELLEVDAGDQTLVFWKSTDQRKMDPQPKGSSKAAGVVIVVLLIVIGAGVAAYFFYKKRRVLHIPQEATFENTLYFNSNPSPGTSDTKDLMGNIEQNEHAVI</sequence>
<keyword evidence="2" id="KW-0254">Endocytosis</keyword>
<feature type="domain" description="C-type lectin" evidence="14">
    <location>
        <begin position="637"/>
        <end position="755"/>
    </location>
</feature>
<dbReference type="Pfam" id="PF00059">
    <property type="entry name" value="Lectin_C"/>
    <property type="match status" value="8"/>
</dbReference>
<evidence type="ECO:0000256" key="10">
    <source>
        <dbReference type="ARBA" id="ARBA00023170"/>
    </source>
</evidence>
<dbReference type="Proteomes" id="UP001623349">
    <property type="component" value="Unassembled WGS sequence"/>
</dbReference>
<evidence type="ECO:0000259" key="15">
    <source>
        <dbReference type="PROSITE" id="PS51092"/>
    </source>
</evidence>
<feature type="domain" description="C-type lectin" evidence="14">
    <location>
        <begin position="1540"/>
        <end position="1626"/>
    </location>
</feature>
<feature type="transmembrane region" description="Helical" evidence="13">
    <location>
        <begin position="44"/>
        <end position="67"/>
    </location>
</feature>
<feature type="domain" description="C-type lectin" evidence="14">
    <location>
        <begin position="1371"/>
        <end position="1482"/>
    </location>
</feature>